<dbReference type="Proteomes" id="UP000319383">
    <property type="component" value="Chromosome"/>
</dbReference>
<proteinExistence type="predicted"/>
<keyword evidence="2" id="KW-1185">Reference proteome</keyword>
<sequence>MPSWSHALKLNNNREVVAGSADALCDAIRRGADLRIGTAFRHNEHIDVTSANNELIREVMDFRVTYLLEDRWAAGIQNLRMPIELPDGFGPRASMSFFLYNQDGHQGIGRPFLDGKPTNGTLGPAPLNDHADMPKYHELANWDAETNAPSSNFIYDFEYFEYHVRDCWREVFAHDADGRVISGDLDSLTEAVRQGSEVKIAVRGLCDDLTPAGDTAMEHEVFLHLGACYYYTETRQMMASANPVVRTRAAIPLGYASGAWDFGWLMPRTDGHVARWLCDPQTLQFQKSTTHHAIRWFINS</sequence>
<organism evidence="1 2">
    <name type="scientific">Symmachiella dynata</name>
    <dbReference type="NCBI Taxonomy" id="2527995"/>
    <lineage>
        <taxon>Bacteria</taxon>
        <taxon>Pseudomonadati</taxon>
        <taxon>Planctomycetota</taxon>
        <taxon>Planctomycetia</taxon>
        <taxon>Planctomycetales</taxon>
        <taxon>Planctomycetaceae</taxon>
        <taxon>Symmachiella</taxon>
    </lineage>
</organism>
<evidence type="ECO:0000313" key="2">
    <source>
        <dbReference type="Proteomes" id="UP000319383"/>
    </source>
</evidence>
<reference evidence="1 2" key="1">
    <citation type="submission" date="2019-02" db="EMBL/GenBank/DDBJ databases">
        <title>Deep-cultivation of Planctomycetes and their phenomic and genomic characterization uncovers novel biology.</title>
        <authorList>
            <person name="Wiegand S."/>
            <person name="Jogler M."/>
            <person name="Boedeker C."/>
            <person name="Pinto D."/>
            <person name="Vollmers J."/>
            <person name="Rivas-Marin E."/>
            <person name="Kohn T."/>
            <person name="Peeters S.H."/>
            <person name="Heuer A."/>
            <person name="Rast P."/>
            <person name="Oberbeckmann S."/>
            <person name="Bunk B."/>
            <person name="Jeske O."/>
            <person name="Meyerdierks A."/>
            <person name="Storesund J.E."/>
            <person name="Kallscheuer N."/>
            <person name="Luecker S."/>
            <person name="Lage O.M."/>
            <person name="Pohl T."/>
            <person name="Merkel B.J."/>
            <person name="Hornburger P."/>
            <person name="Mueller R.-W."/>
            <person name="Bruemmer F."/>
            <person name="Labrenz M."/>
            <person name="Spormann A.M."/>
            <person name="Op den Camp H."/>
            <person name="Overmann J."/>
            <person name="Amann R."/>
            <person name="Jetten M.S.M."/>
            <person name="Mascher T."/>
            <person name="Medema M.H."/>
            <person name="Devos D.P."/>
            <person name="Kaster A.-K."/>
            <person name="Ovreas L."/>
            <person name="Rohde M."/>
            <person name="Galperin M.Y."/>
            <person name="Jogler C."/>
        </authorList>
    </citation>
    <scope>NUCLEOTIDE SEQUENCE [LARGE SCALE GENOMIC DNA]</scope>
    <source>
        <strain evidence="1 2">Mal52</strain>
    </source>
</reference>
<evidence type="ECO:0000313" key="1">
    <source>
        <dbReference type="EMBL" id="QDU44946.1"/>
    </source>
</evidence>
<accession>A0A517ZR29</accession>
<dbReference type="EMBL" id="CP036276">
    <property type="protein sequence ID" value="QDU44946.1"/>
    <property type="molecule type" value="Genomic_DNA"/>
</dbReference>
<gene>
    <name evidence="1" type="ORF">Mal52_34320</name>
</gene>
<protein>
    <submittedName>
        <fullName evidence="1">Uncharacterized protein</fullName>
    </submittedName>
</protein>
<dbReference type="AlphaFoldDB" id="A0A517ZR29"/>
<dbReference type="KEGG" id="sdyn:Mal52_34320"/>
<name>A0A517ZR29_9PLAN</name>
<dbReference type="RefSeq" id="WP_197534246.1">
    <property type="nucleotide sequence ID" value="NZ_CP036276.1"/>
</dbReference>